<organism evidence="5">
    <name type="scientific">Musca domestica</name>
    <name type="common">House fly</name>
    <dbReference type="NCBI Taxonomy" id="7370"/>
    <lineage>
        <taxon>Eukaryota</taxon>
        <taxon>Metazoa</taxon>
        <taxon>Ecdysozoa</taxon>
        <taxon>Arthropoda</taxon>
        <taxon>Hexapoda</taxon>
        <taxon>Insecta</taxon>
        <taxon>Pterygota</taxon>
        <taxon>Neoptera</taxon>
        <taxon>Endopterygota</taxon>
        <taxon>Diptera</taxon>
        <taxon>Brachycera</taxon>
        <taxon>Muscomorpha</taxon>
        <taxon>Muscoidea</taxon>
        <taxon>Muscidae</taxon>
        <taxon>Musca</taxon>
    </lineage>
</organism>
<dbReference type="InterPro" id="IPR043137">
    <property type="entry name" value="GGT_ssub_C"/>
</dbReference>
<dbReference type="eggNOG" id="KOG2410">
    <property type="taxonomic scope" value="Eukaryota"/>
</dbReference>
<feature type="binding site" evidence="3">
    <location>
        <begin position="434"/>
        <end position="436"/>
    </location>
    <ligand>
        <name>L-glutamate</name>
        <dbReference type="ChEBI" id="CHEBI:29985"/>
    </ligand>
</feature>
<protein>
    <recommendedName>
        <fullName evidence="6">Gamma-glutamyltranspeptidase</fullName>
    </recommendedName>
</protein>
<feature type="binding site" evidence="3">
    <location>
        <begin position="487"/>
        <end position="488"/>
    </location>
    <ligand>
        <name>L-glutamate</name>
        <dbReference type="ChEBI" id="CHEBI:29985"/>
    </ligand>
</feature>
<gene>
    <name evidence="5" type="primary">101894259</name>
</gene>
<dbReference type="GO" id="GO:0036374">
    <property type="term" value="F:glutathione hydrolase activity"/>
    <property type="evidence" value="ECO:0007669"/>
    <property type="project" value="InterPro"/>
</dbReference>
<dbReference type="VEuPathDB" id="VectorBase:MDOMA2_006848"/>
<keyword evidence="4" id="KW-0732">Signal</keyword>
<accession>A0A1I8MBD4</accession>
<feature type="binding site" evidence="3">
    <location>
        <position position="511"/>
    </location>
    <ligand>
        <name>L-glutamate</name>
        <dbReference type="ChEBI" id="CHEBI:29985"/>
    </ligand>
</feature>
<feature type="binding site" evidence="3">
    <location>
        <position position="458"/>
    </location>
    <ligand>
        <name>L-glutamate</name>
        <dbReference type="ChEBI" id="CHEBI:29985"/>
    </ligand>
</feature>
<dbReference type="FunFam" id="3.60.20.40:FF:000001">
    <property type="entry name" value="Gamma-glutamyltranspeptidase 1"/>
    <property type="match status" value="1"/>
</dbReference>
<evidence type="ECO:0000256" key="3">
    <source>
        <dbReference type="PIRSR" id="PIRSR600101-2"/>
    </source>
</evidence>
<dbReference type="GO" id="GO:0006751">
    <property type="term" value="P:glutathione catabolic process"/>
    <property type="evidence" value="ECO:0007669"/>
    <property type="project" value="InterPro"/>
</dbReference>
<dbReference type="Gene3D" id="3.60.20.40">
    <property type="match status" value="1"/>
</dbReference>
<feature type="binding site" evidence="3">
    <location>
        <position position="139"/>
    </location>
    <ligand>
        <name>L-glutamate</name>
        <dbReference type="ChEBI" id="CHEBI:29985"/>
    </ligand>
</feature>
<dbReference type="InterPro" id="IPR000101">
    <property type="entry name" value="GGT_peptidase"/>
</dbReference>
<feature type="active site" description="Nucleophile" evidence="2">
    <location>
        <position position="416"/>
    </location>
</feature>
<dbReference type="InterPro" id="IPR029055">
    <property type="entry name" value="Ntn_hydrolases_N"/>
</dbReference>
<dbReference type="STRING" id="7370.A0A1I8MBD4"/>
<proteinExistence type="predicted"/>
<sequence>MWLKFILGLLLAYLYFFVFNDKQEAPARKEKTCSAGSAGGGGARRIDSKWLIPPNVEVPQPPSMSTLHVYSDAAVCSDKAVCSNIGKTLLQQGGNAIDAVIGTLLCNGLVTMQSMGLGGGVIMTYYERESQKSFSIMGRERAPGKLKEELLKTFENSENLAQSPLAIAVPGEVAAYYEAHKRFGSLPWQYIMQPTTELCIEGYTLTRHQRDALFLNEQRVRKDPLLRQMFVNPSNQQFYREGSHIDIPQELCSTYNMLMQEGPSTFYNGSLASLIVEDLNEMGCPITTEDLNGYQVDVVDSLRIDIDDFVLHVPSPPASGHIVAFVMQILKPFKKSFVKLLDFRDVDIHRIVEALKYGFVKRWEYDTEVDKEVLSDLLSLDYAKNISLFINDIKTFDDPSHYGASVDLKYTPDYGTAQISVLAPNGDAVSATSSINYYFGSGRMGSRTGILFNNAMSDFTVDGLRNYFNLPNVPKRNRIKPHLQPMSSMAPLIVTHKESGDVRLVTGAAGGSRIISTLVQILIRILWMDKNIKQAIDFARFHHQLLPNTLEYEFGILQQVVEDLEARGHATERVRHKNTAVCGVEKVKGAVLANVDYRKEGGVDGF</sequence>
<name>A0A1I8MBD4_MUSDO</name>
<evidence type="ECO:0000313" key="5">
    <source>
        <dbReference type="EnsemblMetazoa" id="MDOA003153-PB"/>
    </source>
</evidence>
<dbReference type="VEuPathDB" id="VectorBase:MDOA003153"/>
<dbReference type="GO" id="GO:0005886">
    <property type="term" value="C:plasma membrane"/>
    <property type="evidence" value="ECO:0007669"/>
    <property type="project" value="TreeGrafter"/>
</dbReference>
<keyword evidence="1" id="KW-0800">Toxin</keyword>
<reference evidence="5" key="1">
    <citation type="submission" date="2020-05" db="UniProtKB">
        <authorList>
            <consortium name="EnsemblMetazoa"/>
        </authorList>
    </citation>
    <scope>IDENTIFICATION</scope>
    <source>
        <strain evidence="5">Aabys</strain>
    </source>
</reference>
<keyword evidence="1" id="KW-1202">Platelet aggregation activating toxin</keyword>
<dbReference type="EnsemblMetazoa" id="MDOA003153-RB">
    <property type="protein sequence ID" value="MDOA003153-PB"/>
    <property type="gene ID" value="MDOA003153"/>
</dbReference>
<evidence type="ECO:0008006" key="6">
    <source>
        <dbReference type="Google" id="ProtNLM"/>
    </source>
</evidence>
<dbReference type="PANTHER" id="PTHR11686:SF9">
    <property type="entry name" value="RE13973P"/>
    <property type="match status" value="1"/>
</dbReference>
<dbReference type="Gene3D" id="1.10.246.130">
    <property type="match status" value="1"/>
</dbReference>
<dbReference type="PANTHER" id="PTHR11686">
    <property type="entry name" value="GAMMA GLUTAMYL TRANSPEPTIDASE"/>
    <property type="match status" value="1"/>
</dbReference>
<evidence type="ECO:0000256" key="4">
    <source>
        <dbReference type="SAM" id="SignalP"/>
    </source>
</evidence>
<evidence type="ECO:0000256" key="1">
    <source>
        <dbReference type="ARBA" id="ARBA00084097"/>
    </source>
</evidence>
<keyword evidence="1" id="KW-1199">Hemostasis impairing toxin</keyword>
<dbReference type="SUPFAM" id="SSF56235">
    <property type="entry name" value="N-terminal nucleophile aminohydrolases (Ntn hydrolases)"/>
    <property type="match status" value="1"/>
</dbReference>
<dbReference type="InterPro" id="IPR043138">
    <property type="entry name" value="GGT_lsub"/>
</dbReference>
<dbReference type="AlphaFoldDB" id="A0A1I8MBD4"/>
<evidence type="ECO:0000256" key="2">
    <source>
        <dbReference type="PIRSR" id="PIRSR600101-1"/>
    </source>
</evidence>
<dbReference type="Pfam" id="PF01019">
    <property type="entry name" value="G_glu_transpept"/>
    <property type="match status" value="1"/>
</dbReference>
<dbReference type="PRINTS" id="PR01210">
    <property type="entry name" value="GGTRANSPTASE"/>
</dbReference>
<feature type="signal peptide" evidence="4">
    <location>
        <begin position="1"/>
        <end position="20"/>
    </location>
</feature>
<feature type="chain" id="PRO_5044560108" description="Gamma-glutamyltranspeptidase" evidence="4">
    <location>
        <begin position="21"/>
        <end position="606"/>
    </location>
</feature>